<accession>A0A9W4SPC5</accession>
<dbReference type="InterPro" id="IPR028094">
    <property type="entry name" value="RTC4_C"/>
</dbReference>
<evidence type="ECO:0000256" key="4">
    <source>
        <dbReference type="ARBA" id="ARBA00009461"/>
    </source>
</evidence>
<evidence type="ECO:0000256" key="1">
    <source>
        <dbReference type="ARBA" id="ARBA00002738"/>
    </source>
</evidence>
<dbReference type="PANTHER" id="PTHR41391:SF1">
    <property type="entry name" value="RESTRICTION OF TELOMERE CAPPING PROTEIN 4"/>
    <property type="match status" value="1"/>
</dbReference>
<comment type="subcellular location">
    <subcellularLocation>
        <location evidence="3">Cytoplasm</location>
    </subcellularLocation>
    <subcellularLocation>
        <location evidence="2">Nucleus</location>
    </subcellularLocation>
</comment>
<dbReference type="PANTHER" id="PTHR41391">
    <property type="entry name" value="RESTRICTION OF TELOMERE CAPPING PROTEIN 4"/>
    <property type="match status" value="1"/>
</dbReference>
<evidence type="ECO:0000256" key="8">
    <source>
        <dbReference type="SAM" id="MobiDB-lite"/>
    </source>
</evidence>
<proteinExistence type="inferred from homology"/>
<reference evidence="10" key="1">
    <citation type="submission" date="2022-08" db="EMBL/GenBank/DDBJ databases">
        <authorList>
            <person name="Kallberg Y."/>
            <person name="Tangrot J."/>
            <person name="Rosling A."/>
        </authorList>
    </citation>
    <scope>NUCLEOTIDE SEQUENCE</scope>
    <source>
        <strain evidence="10">Wild A</strain>
    </source>
</reference>
<protein>
    <recommendedName>
        <fullName evidence="5">Restriction of telomere capping protein 4</fullName>
    </recommendedName>
</protein>
<comment type="similarity">
    <text evidence="4">Belongs to the RTC4 family.</text>
</comment>
<keyword evidence="6" id="KW-0963">Cytoplasm</keyword>
<feature type="domain" description="Restriction of telomere capping protein 4 C-terminal" evidence="9">
    <location>
        <begin position="548"/>
        <end position="606"/>
    </location>
</feature>
<evidence type="ECO:0000256" key="7">
    <source>
        <dbReference type="ARBA" id="ARBA00023242"/>
    </source>
</evidence>
<evidence type="ECO:0000256" key="3">
    <source>
        <dbReference type="ARBA" id="ARBA00004496"/>
    </source>
</evidence>
<dbReference type="Proteomes" id="UP001153678">
    <property type="component" value="Unassembled WGS sequence"/>
</dbReference>
<dbReference type="EMBL" id="CAMKVN010001386">
    <property type="protein sequence ID" value="CAI2175594.1"/>
    <property type="molecule type" value="Genomic_DNA"/>
</dbReference>
<evidence type="ECO:0000259" key="9">
    <source>
        <dbReference type="Pfam" id="PF14474"/>
    </source>
</evidence>
<comment type="function">
    <text evidence="1">May be involved in a process influencing telomere capping.</text>
</comment>
<dbReference type="GO" id="GO:0005737">
    <property type="term" value="C:cytoplasm"/>
    <property type="evidence" value="ECO:0007669"/>
    <property type="project" value="UniProtKB-SubCell"/>
</dbReference>
<evidence type="ECO:0000256" key="6">
    <source>
        <dbReference type="ARBA" id="ARBA00022490"/>
    </source>
</evidence>
<dbReference type="GO" id="GO:0005634">
    <property type="term" value="C:nucleus"/>
    <property type="evidence" value="ECO:0007669"/>
    <property type="project" value="UniProtKB-SubCell"/>
</dbReference>
<dbReference type="Pfam" id="PF14474">
    <property type="entry name" value="RTC4"/>
    <property type="match status" value="1"/>
</dbReference>
<sequence length="610" mass="70979">MIDGAIIDNFMKVIAGGADTTTTTSYLIAYSMAQYHEFSTPLISNLSYQPQINNTFESHEEFVDKIKNYAYELRFTIRLGKVEYNGSRKTNSKESEENSSTITVEKKLEKEHYYALELIILNQKITQKVDIYKCFEKIDIQKFLTHWKLLKTLYCSALTYLLRMEKTKEKWVGCFNHDIFMVDMTTTQHGESMNNMMNGYLDASFICRHIFRSAIQLNLEELSISLFYERWRKNPSEKNLINTYTNFYSIATSTILSSQHLSLTFSNGSDDFQYMLTRLLHKIQQFVIQNPNIAKTLYTSINTIYNSEIEKINKIQTPSNLKVISTIKNPLVVHGKERSSNKRITSTMESTSKSNRKKKFNENNNRFTQNTQQLLENQSLNILPLQQFRCPSPPSTQFQFFSETEFIFNELNLEESQEKEKNEQYLYCGEIFSNPLPSKVLEYLNDIISGRKLIRFVIDQQEFCQIHIGEVRIIPYGIAKGYLLHIDFTNLSYRITNMKSELLKIIKGQRYSEYCVNAIKRIQEIGTSKVNMPLMQIKYFESFQMFVRTGILTTELCASQSSSQYIDQVLVPEIGIRLISEDFKVISLNVAKDIMIDSIEFGSYVHVGNN</sequence>
<comment type="caution">
    <text evidence="10">The sequence shown here is derived from an EMBL/GenBank/DDBJ whole genome shotgun (WGS) entry which is preliminary data.</text>
</comment>
<evidence type="ECO:0000256" key="2">
    <source>
        <dbReference type="ARBA" id="ARBA00004123"/>
    </source>
</evidence>
<evidence type="ECO:0000313" key="10">
    <source>
        <dbReference type="EMBL" id="CAI2175594.1"/>
    </source>
</evidence>
<organism evidence="10 11">
    <name type="scientific">Funneliformis geosporum</name>
    <dbReference type="NCBI Taxonomy" id="1117311"/>
    <lineage>
        <taxon>Eukaryota</taxon>
        <taxon>Fungi</taxon>
        <taxon>Fungi incertae sedis</taxon>
        <taxon>Mucoromycota</taxon>
        <taxon>Glomeromycotina</taxon>
        <taxon>Glomeromycetes</taxon>
        <taxon>Glomerales</taxon>
        <taxon>Glomeraceae</taxon>
        <taxon>Funneliformis</taxon>
    </lineage>
</organism>
<evidence type="ECO:0000313" key="11">
    <source>
        <dbReference type="Proteomes" id="UP001153678"/>
    </source>
</evidence>
<dbReference type="AlphaFoldDB" id="A0A9W4SPC5"/>
<keyword evidence="11" id="KW-1185">Reference proteome</keyword>
<name>A0A9W4SPC5_9GLOM</name>
<dbReference type="OrthoDB" id="128308at2759"/>
<feature type="compositionally biased region" description="Polar residues" evidence="8">
    <location>
        <begin position="342"/>
        <end position="351"/>
    </location>
</feature>
<feature type="region of interest" description="Disordered" evidence="8">
    <location>
        <begin position="335"/>
        <end position="360"/>
    </location>
</feature>
<dbReference type="InterPro" id="IPR039024">
    <property type="entry name" value="RTC4"/>
</dbReference>
<evidence type="ECO:0000256" key="5">
    <source>
        <dbReference type="ARBA" id="ARBA00015162"/>
    </source>
</evidence>
<gene>
    <name evidence="10" type="ORF">FWILDA_LOCUS7172</name>
</gene>
<keyword evidence="7" id="KW-0539">Nucleus</keyword>